<dbReference type="AlphaFoldDB" id="A0A438AFY6"/>
<evidence type="ECO:0000313" key="3">
    <source>
        <dbReference type="Proteomes" id="UP000285908"/>
    </source>
</evidence>
<dbReference type="RefSeq" id="WP_127907214.1">
    <property type="nucleotide sequence ID" value="NZ_RQXX01000004.1"/>
</dbReference>
<dbReference type="OrthoDB" id="7210452at2"/>
<keyword evidence="1" id="KW-0175">Coiled coil</keyword>
<proteinExistence type="predicted"/>
<reference evidence="2 3" key="1">
    <citation type="submission" date="2018-11" db="EMBL/GenBank/DDBJ databases">
        <title>Mesobaculum littorinae gen. nov., sp. nov., isolated from Littorina scabra that represents a novel genus of the order Rhodobacteraceae.</title>
        <authorList>
            <person name="Li F."/>
        </authorList>
    </citation>
    <scope>NUCLEOTIDE SEQUENCE [LARGE SCALE GENOMIC DNA]</scope>
    <source>
        <strain evidence="2 3">M0103</strain>
    </source>
</reference>
<organism evidence="2 3">
    <name type="scientific">Mesobaculum littorinae</name>
    <dbReference type="NCBI Taxonomy" id="2486419"/>
    <lineage>
        <taxon>Bacteria</taxon>
        <taxon>Pseudomonadati</taxon>
        <taxon>Pseudomonadota</taxon>
        <taxon>Alphaproteobacteria</taxon>
        <taxon>Rhodobacterales</taxon>
        <taxon>Roseobacteraceae</taxon>
        <taxon>Mesobaculum</taxon>
    </lineage>
</organism>
<evidence type="ECO:0000256" key="1">
    <source>
        <dbReference type="SAM" id="Coils"/>
    </source>
</evidence>
<sequence length="557" mass="61758">MAESDMSVERQGRSDLSRTDEFFVPSSIATMFWRPRFLVDSPAMLHTPFLFWLISAEAPRRLAVCGAPDGAVFFALCQALDKQNIMAQCQWFGGWTDGDGRKLLPEPPKPLRDHAALIYDDIAELTASVAPKDALGALRPGSLDLLFVDLAGQPEIDEEGWLQCLKDTGLLLLHGTRASQDVAREDLEIFLSDKNKIEFQIGDGLTVVLKEKGRSARLETLLRVCADGYIPGDIALFFTRLGQGVHSTAKEAAVSAELAKARSALKAASAKHDEAVSELEPLRKLVDERGRKLSELHTALYETEQRRVQAEDRAQAEEAEAQRSEELAALTRQLSDLEAAHAEELFRASAAQDLRFEEIAELTRQLSSVRDDKTALEAAHAAELSRANAAQDLRFEEIAELTRQLSSVQAEKEALEATQAEGLARAEAAEARRLDEGEELRRQLSSVQAEKEALEAAYAEFRSRAEAARTRRFEELAELTRQAEAMRAKVGEKDAEIASIKAEQGAFWQKIESAQSLHDELAQLREENKALKEGNEALLNSTSWRVTSPLRALRRGF</sequence>
<evidence type="ECO:0000313" key="2">
    <source>
        <dbReference type="EMBL" id="RVV97619.1"/>
    </source>
</evidence>
<gene>
    <name evidence="2" type="ORF">EKE94_13900</name>
</gene>
<dbReference type="EMBL" id="RQXX01000004">
    <property type="protein sequence ID" value="RVV97619.1"/>
    <property type="molecule type" value="Genomic_DNA"/>
</dbReference>
<accession>A0A438AFY6</accession>
<name>A0A438AFY6_9RHOB</name>
<feature type="coiled-coil region" evidence="1">
    <location>
        <begin position="258"/>
        <end position="541"/>
    </location>
</feature>
<dbReference type="Proteomes" id="UP000285908">
    <property type="component" value="Unassembled WGS sequence"/>
</dbReference>
<protein>
    <submittedName>
        <fullName evidence="2">Uncharacterized protein</fullName>
    </submittedName>
</protein>
<comment type="caution">
    <text evidence="2">The sequence shown here is derived from an EMBL/GenBank/DDBJ whole genome shotgun (WGS) entry which is preliminary data.</text>
</comment>
<keyword evidence="3" id="KW-1185">Reference proteome</keyword>